<evidence type="ECO:0000313" key="1">
    <source>
        <dbReference type="EMBL" id="AJT43096.1"/>
    </source>
</evidence>
<dbReference type="Proteomes" id="UP000061839">
    <property type="component" value="Chromosome"/>
</dbReference>
<gene>
    <name evidence="1" type="ORF">UM93_11975</name>
</gene>
<dbReference type="HOGENOM" id="CLU_074102_0_0_11"/>
<evidence type="ECO:0000313" key="2">
    <source>
        <dbReference type="Proteomes" id="UP000061839"/>
    </source>
</evidence>
<dbReference type="PATRIC" id="fig|1618207.4.peg.2426"/>
<dbReference type="STRING" id="1618207.UM93_11975"/>
<organism evidence="1 2">
    <name type="scientific">Psychromicrobium lacuslunae</name>
    <dbReference type="NCBI Taxonomy" id="1618207"/>
    <lineage>
        <taxon>Bacteria</taxon>
        <taxon>Bacillati</taxon>
        <taxon>Actinomycetota</taxon>
        <taxon>Actinomycetes</taxon>
        <taxon>Micrococcales</taxon>
        <taxon>Micrococcaceae</taxon>
        <taxon>Psychromicrobium</taxon>
    </lineage>
</organism>
<proteinExistence type="predicted"/>
<name>A0A0D4C3Z3_9MICC</name>
<dbReference type="KEGG" id="ari:UM93_11975"/>
<keyword evidence="2" id="KW-1185">Reference proteome</keyword>
<evidence type="ECO:0008006" key="3">
    <source>
        <dbReference type="Google" id="ProtNLM"/>
    </source>
</evidence>
<accession>A0A0D4C3Z3</accession>
<sequence>MVRAAAGWLFGLLFTIAAAIITIQLVNANMYGPQQAVRDYLQALQDGDGERALGLLRANLAQASPALLDGDALKKSVEGLTDVHVANPTMLAGGRVKVSVNYQLGGEPHSTDFTLEPAGVQWMFFNKWQFVPTSLPTLEVSVVNKNQAQINGVDVTMPNGKNTFAVLFPGSYQAGYQDKFFTAKPATETVDSAQSNPTPIALLTEPSPELLSQVNGSLKSYLDQCASQQVLLPSGCPLSHHSVQAVSGPIDWSITEYPKASISAYNGGWVIAPLMVKARIQYKEQDLGTGAYSNINQEQPYGFTAKLNITGDTVTVTPVVDY</sequence>
<dbReference type="AlphaFoldDB" id="A0A0D4C3Z3"/>
<dbReference type="EMBL" id="CP011005">
    <property type="protein sequence ID" value="AJT43096.1"/>
    <property type="molecule type" value="Genomic_DNA"/>
</dbReference>
<protein>
    <recommendedName>
        <fullName evidence="3">DUF4878 domain-containing protein</fullName>
    </recommendedName>
</protein>
<reference evidence="1 2" key="1">
    <citation type="journal article" date="2015" name="Genome Announc.">
        <title>Complete Genome Sequencing of Protease-Producing Novel Arthrobacter sp. Strain IHBB 11108 Using PacBio Single-Molecule Real-Time Sequencing Technology.</title>
        <authorList>
            <person name="Kiran S."/>
            <person name="Swarnkar M.K."/>
            <person name="Pal M."/>
            <person name="Thakur R."/>
            <person name="Tewari R."/>
            <person name="Singh A.K."/>
            <person name="Gulati A."/>
        </authorList>
    </citation>
    <scope>NUCLEOTIDE SEQUENCE [LARGE SCALE GENOMIC DNA]</scope>
    <source>
        <strain evidence="1 2">IHBB 11108</strain>
    </source>
</reference>